<name>A0A2K1QQM7_9PEZI</name>
<dbReference type="Gene3D" id="3.30.740.10">
    <property type="entry name" value="Protein Inhibitor Of Neuronal Nitric Oxide Synthase"/>
    <property type="match status" value="1"/>
</dbReference>
<protein>
    <submittedName>
        <fullName evidence="2">Guanine nucleotide-binding protein subunit gamma</fullName>
    </submittedName>
</protein>
<feature type="region of interest" description="Disordered" evidence="1">
    <location>
        <begin position="1"/>
        <end position="35"/>
    </location>
</feature>
<organism evidence="2 3">
    <name type="scientific">Sphaceloma murrayae</name>
    <dbReference type="NCBI Taxonomy" id="2082308"/>
    <lineage>
        <taxon>Eukaryota</taxon>
        <taxon>Fungi</taxon>
        <taxon>Dikarya</taxon>
        <taxon>Ascomycota</taxon>
        <taxon>Pezizomycotina</taxon>
        <taxon>Dothideomycetes</taxon>
        <taxon>Dothideomycetidae</taxon>
        <taxon>Myriangiales</taxon>
        <taxon>Elsinoaceae</taxon>
        <taxon>Sphaceloma</taxon>
    </lineage>
</organism>
<proteinExistence type="predicted"/>
<dbReference type="SMART" id="SM01375">
    <property type="entry name" value="Dynein_light"/>
    <property type="match status" value="1"/>
</dbReference>
<dbReference type="OrthoDB" id="10033309at2759"/>
<dbReference type="EMBL" id="NKHZ01000051">
    <property type="protein sequence ID" value="PNS17388.1"/>
    <property type="molecule type" value="Genomic_DNA"/>
</dbReference>
<dbReference type="InParanoid" id="A0A2K1QQM7"/>
<reference evidence="2 3" key="1">
    <citation type="submission" date="2017-06" db="EMBL/GenBank/DDBJ databases">
        <title>Draft genome sequence of a variant of Elsinoe murrayae.</title>
        <authorList>
            <person name="Cheng Q."/>
        </authorList>
    </citation>
    <scope>NUCLEOTIDE SEQUENCE [LARGE SCALE GENOMIC DNA]</scope>
    <source>
        <strain evidence="2 3">CQ-2017a</strain>
    </source>
</reference>
<dbReference type="GO" id="GO:0030286">
    <property type="term" value="C:dynein complex"/>
    <property type="evidence" value="ECO:0007669"/>
    <property type="project" value="InterPro"/>
</dbReference>
<dbReference type="STRING" id="2082308.A0A2K1QQM7"/>
<keyword evidence="3" id="KW-1185">Reference proteome</keyword>
<sequence>MESEADKAVAKGGPPAGERLEAQVKSADMSEDMQQESIDVAQEAMSKFNIEKDIAHHIKKTVWFPLARDSSQHKRLMPYSSMNEKEQLGTV</sequence>
<evidence type="ECO:0000256" key="1">
    <source>
        <dbReference type="SAM" id="MobiDB-lite"/>
    </source>
</evidence>
<dbReference type="GO" id="GO:0007017">
    <property type="term" value="P:microtubule-based process"/>
    <property type="evidence" value="ECO:0007669"/>
    <property type="project" value="InterPro"/>
</dbReference>
<evidence type="ECO:0000313" key="2">
    <source>
        <dbReference type="EMBL" id="PNS17388.1"/>
    </source>
</evidence>
<evidence type="ECO:0000313" key="3">
    <source>
        <dbReference type="Proteomes" id="UP000243797"/>
    </source>
</evidence>
<dbReference type="InterPro" id="IPR037177">
    <property type="entry name" value="DLC_sf"/>
</dbReference>
<dbReference type="SUPFAM" id="SSF54648">
    <property type="entry name" value="DLC"/>
    <property type="match status" value="1"/>
</dbReference>
<dbReference type="Proteomes" id="UP000243797">
    <property type="component" value="Unassembled WGS sequence"/>
</dbReference>
<accession>A0A2K1QQM7</accession>
<dbReference type="Pfam" id="PF01221">
    <property type="entry name" value="Dynein_light"/>
    <property type="match status" value="1"/>
</dbReference>
<dbReference type="InterPro" id="IPR001372">
    <property type="entry name" value="Dynein_light_chain_typ-1/2"/>
</dbReference>
<dbReference type="AlphaFoldDB" id="A0A2K1QQM7"/>
<comment type="caution">
    <text evidence="2">The sequence shown here is derived from an EMBL/GenBank/DDBJ whole genome shotgun (WGS) entry which is preliminary data.</text>
</comment>
<gene>
    <name evidence="2" type="ORF">CAC42_7071</name>
</gene>